<evidence type="ECO:0000259" key="18">
    <source>
        <dbReference type="Pfam" id="PF00593"/>
    </source>
</evidence>
<evidence type="ECO:0000256" key="2">
    <source>
        <dbReference type="ARBA" id="ARBA00009810"/>
    </source>
</evidence>
<keyword evidence="8" id="KW-0408">Iron</keyword>
<dbReference type="AlphaFoldDB" id="A0A014MUF2"/>
<keyword evidence="7" id="KW-0732">Signal</keyword>
<evidence type="ECO:0000256" key="5">
    <source>
        <dbReference type="ARBA" id="ARBA00022496"/>
    </source>
</evidence>
<dbReference type="PROSITE" id="PS01156">
    <property type="entry name" value="TONB_DEPENDENT_REC_2"/>
    <property type="match status" value="1"/>
</dbReference>
<feature type="short sequence motif" description="TonB C-terminal box" evidence="15">
    <location>
        <begin position="711"/>
        <end position="728"/>
    </location>
</feature>
<dbReference type="NCBIfam" id="TIGR01783">
    <property type="entry name" value="TonB-siderophor"/>
    <property type="match status" value="1"/>
</dbReference>
<dbReference type="InterPro" id="IPR000531">
    <property type="entry name" value="Beta-barrel_TonB"/>
</dbReference>
<dbReference type="Gene3D" id="2.170.130.10">
    <property type="entry name" value="TonB-dependent receptor, plug domain"/>
    <property type="match status" value="1"/>
</dbReference>
<evidence type="ECO:0000256" key="14">
    <source>
        <dbReference type="PROSITE-ProRule" id="PRU01360"/>
    </source>
</evidence>
<evidence type="ECO:0000256" key="4">
    <source>
        <dbReference type="ARBA" id="ARBA00022452"/>
    </source>
</evidence>
<dbReference type="GO" id="GO:0015891">
    <property type="term" value="P:siderophore transport"/>
    <property type="evidence" value="ECO:0007669"/>
    <property type="project" value="InterPro"/>
</dbReference>
<name>A0A014MUF2_9BURK</name>
<evidence type="ECO:0000259" key="19">
    <source>
        <dbReference type="Pfam" id="PF07715"/>
    </source>
</evidence>
<evidence type="ECO:0000256" key="10">
    <source>
        <dbReference type="ARBA" id="ARBA00023077"/>
    </source>
</evidence>
<evidence type="ECO:0000256" key="3">
    <source>
        <dbReference type="ARBA" id="ARBA00022448"/>
    </source>
</evidence>
<keyword evidence="12 20" id="KW-0675">Receptor</keyword>
<dbReference type="PROSITE" id="PS52016">
    <property type="entry name" value="TONB_DEPENDENT_REC_3"/>
    <property type="match status" value="1"/>
</dbReference>
<evidence type="ECO:0000256" key="9">
    <source>
        <dbReference type="ARBA" id="ARBA00023065"/>
    </source>
</evidence>
<dbReference type="InterPro" id="IPR037066">
    <property type="entry name" value="Plug_dom_sf"/>
</dbReference>
<dbReference type="Pfam" id="PF00593">
    <property type="entry name" value="TonB_dep_Rec_b-barrel"/>
    <property type="match status" value="1"/>
</dbReference>
<evidence type="ECO:0000256" key="16">
    <source>
        <dbReference type="RuleBase" id="RU003357"/>
    </source>
</evidence>
<reference evidence="20 21" key="1">
    <citation type="submission" date="2014-01" db="EMBL/GenBank/DDBJ databases">
        <title>Interspecies Systems Biology Uncovers Metabolites Affecting C. elegans Gene Expression and Life History Traits.</title>
        <authorList>
            <person name="Watson E."/>
            <person name="Macneil L.T."/>
            <person name="Ritter A.D."/>
            <person name="Yilmaz L.S."/>
            <person name="Rosebrock A.P."/>
            <person name="Caudy A.A."/>
            <person name="Walhout A.J."/>
        </authorList>
    </citation>
    <scope>NUCLEOTIDE SEQUENCE [LARGE SCALE GENOMIC DNA]</scope>
    <source>
        <strain evidence="20 21">DA1877</strain>
    </source>
</reference>
<evidence type="ECO:0000256" key="8">
    <source>
        <dbReference type="ARBA" id="ARBA00023004"/>
    </source>
</evidence>
<dbReference type="Pfam" id="PF07715">
    <property type="entry name" value="Plug"/>
    <property type="match status" value="1"/>
</dbReference>
<dbReference type="InterPro" id="IPR012910">
    <property type="entry name" value="Plug_dom"/>
</dbReference>
<keyword evidence="13 14" id="KW-0998">Cell outer membrane</keyword>
<dbReference type="CDD" id="cd01347">
    <property type="entry name" value="ligand_gated_channel"/>
    <property type="match status" value="1"/>
</dbReference>
<keyword evidence="9" id="KW-0406">Ion transport</keyword>
<keyword evidence="10 16" id="KW-0798">TonB box</keyword>
<keyword evidence="4 14" id="KW-1134">Transmembrane beta strand</keyword>
<dbReference type="PANTHER" id="PTHR32552:SF84">
    <property type="entry name" value="TONB-DEPENDENT RECEPTOR-RELATED"/>
    <property type="match status" value="1"/>
</dbReference>
<evidence type="ECO:0000256" key="11">
    <source>
        <dbReference type="ARBA" id="ARBA00023136"/>
    </source>
</evidence>
<comment type="similarity">
    <text evidence="2 14 16">Belongs to the TonB-dependent receptor family.</text>
</comment>
<dbReference type="InterPro" id="IPR036942">
    <property type="entry name" value="Beta-barrel_TonB_sf"/>
</dbReference>
<dbReference type="InterPro" id="IPR010917">
    <property type="entry name" value="TonB_rcpt_CS"/>
</dbReference>
<sequence length="728" mass="79093">MDSSLAGRRPASSDTMHHLALPFALIGLVPAACAIAADSPAEPATTLRDSAAPPAQLPTVHVTDRAEGGLGLSQATTSGSRTGIATRDLPASLDTVGEQTWQERGDSRMADIIGRTVGMTPLSATSYSSLSFSTRGFTGTNSVGIAEDGVRLSVASSTTPYPANSWGYERVEVLRGPASIVYGTGTVGATANVVRKQPTRETVREVLVGAGSHGASRLGLGMGGALSGTVTYRVDAYGHYTNGEHDMARARGGKLMSTLRWQPTAALRLELLADVSDERPARYFGTPTVNGAIVPELLGRNFNTTDSRIRIQDQRLRARAQYQANAWLAVSNELYRFQANRYWRNIEAYRYLPATQQVALSDYLELSHDLVQTGNRLEAAIQTGAHKLVIGWEASQAQFDFARNDYAGSDLVGVNAPSLGHWPNASPMLPSYRTQATTHDFYVEDAWTLSDRWLLLAGIRRDITDFERQDLVGNGSFDKRLGGTAWRLGVTHRLNARTSLYGQLSQGHDPVTNVLTLNLGNRPFKLTTARQIELGLKQQWAQGRGEWTAAAYRIEKKDIITRDPNNSLLSVQGGEQSAQGLELSAALRLSPHWRVEGNYAFVDAQYDRLLEAGGADRSGNRPANVARHTANLWLHYTTPSSLGRWQASLGARAVGQRFADTANTASSAGYTVWDAALSWHPHPLSTYRLTVRNLSDKLYTYSAISSAIAAQAYPGEGRRVDLSAEFAF</sequence>
<dbReference type="InterPro" id="IPR010105">
    <property type="entry name" value="TonB_sidphr_rcpt"/>
</dbReference>
<evidence type="ECO:0000256" key="12">
    <source>
        <dbReference type="ARBA" id="ARBA00023170"/>
    </source>
</evidence>
<evidence type="ECO:0000256" key="13">
    <source>
        <dbReference type="ARBA" id="ARBA00023237"/>
    </source>
</evidence>
<dbReference type="Proteomes" id="UP000020766">
    <property type="component" value="Unassembled WGS sequence"/>
</dbReference>
<dbReference type="InterPro" id="IPR039426">
    <property type="entry name" value="TonB-dep_rcpt-like"/>
</dbReference>
<protein>
    <submittedName>
        <fullName evidence="20">TonB-denpendent receptor</fullName>
    </submittedName>
</protein>
<feature type="domain" description="TonB-dependent receptor plug" evidence="19">
    <location>
        <begin position="86"/>
        <end position="189"/>
    </location>
</feature>
<dbReference type="GO" id="GO:0009279">
    <property type="term" value="C:cell outer membrane"/>
    <property type="evidence" value="ECO:0007669"/>
    <property type="project" value="UniProtKB-SubCell"/>
</dbReference>
<proteinExistence type="inferred from homology"/>
<evidence type="ECO:0000256" key="6">
    <source>
        <dbReference type="ARBA" id="ARBA00022692"/>
    </source>
</evidence>
<dbReference type="SUPFAM" id="SSF56935">
    <property type="entry name" value="Porins"/>
    <property type="match status" value="1"/>
</dbReference>
<dbReference type="PANTHER" id="PTHR32552">
    <property type="entry name" value="FERRICHROME IRON RECEPTOR-RELATED"/>
    <property type="match status" value="1"/>
</dbReference>
<dbReference type="Gene3D" id="2.40.170.20">
    <property type="entry name" value="TonB-dependent receptor, beta-barrel domain"/>
    <property type="match status" value="1"/>
</dbReference>
<evidence type="ECO:0000313" key="21">
    <source>
        <dbReference type="Proteomes" id="UP000020766"/>
    </source>
</evidence>
<evidence type="ECO:0000313" key="20">
    <source>
        <dbReference type="EMBL" id="EXU81689.1"/>
    </source>
</evidence>
<comment type="subcellular location">
    <subcellularLocation>
        <location evidence="1 14">Cell outer membrane</location>
        <topology evidence="1 14">Multi-pass membrane protein</topology>
    </subcellularLocation>
</comment>
<keyword evidence="6 14" id="KW-0812">Transmembrane</keyword>
<comment type="caution">
    <text evidence="20">The sequence shown here is derived from an EMBL/GenBank/DDBJ whole genome shotgun (WGS) entry which is preliminary data.</text>
</comment>
<dbReference type="GO" id="GO:0038023">
    <property type="term" value="F:signaling receptor activity"/>
    <property type="evidence" value="ECO:0007669"/>
    <property type="project" value="InterPro"/>
</dbReference>
<organism evidence="20 21">
    <name type="scientific">Comamonas aquatica DA1877</name>
    <dbReference type="NCBI Taxonomy" id="1457173"/>
    <lineage>
        <taxon>Bacteria</taxon>
        <taxon>Pseudomonadati</taxon>
        <taxon>Pseudomonadota</taxon>
        <taxon>Betaproteobacteria</taxon>
        <taxon>Burkholderiales</taxon>
        <taxon>Comamonadaceae</taxon>
        <taxon>Comamonas</taxon>
    </lineage>
</organism>
<keyword evidence="21" id="KW-1185">Reference proteome</keyword>
<dbReference type="EMBL" id="JBOK01000001">
    <property type="protein sequence ID" value="EXU81689.1"/>
    <property type="molecule type" value="Genomic_DNA"/>
</dbReference>
<feature type="domain" description="TonB-dependent receptor-like beta-barrel" evidence="18">
    <location>
        <begin position="276"/>
        <end position="694"/>
    </location>
</feature>
<dbReference type="PATRIC" id="fig|1457173.3.peg.11"/>
<dbReference type="GO" id="GO:0015344">
    <property type="term" value="F:siderophore uptake transmembrane transporter activity"/>
    <property type="evidence" value="ECO:0007669"/>
    <property type="project" value="TreeGrafter"/>
</dbReference>
<accession>A0A014MUF2</accession>
<keyword evidence="11 14" id="KW-0472">Membrane</keyword>
<feature type="compositionally biased region" description="Polar residues" evidence="17">
    <location>
        <begin position="73"/>
        <end position="83"/>
    </location>
</feature>
<gene>
    <name evidence="20" type="ORF">AX13_00075</name>
</gene>
<keyword evidence="3 14" id="KW-0813">Transport</keyword>
<evidence type="ECO:0000256" key="7">
    <source>
        <dbReference type="ARBA" id="ARBA00022729"/>
    </source>
</evidence>
<evidence type="ECO:0000256" key="17">
    <source>
        <dbReference type="SAM" id="MobiDB-lite"/>
    </source>
</evidence>
<evidence type="ECO:0000256" key="15">
    <source>
        <dbReference type="PROSITE-ProRule" id="PRU10144"/>
    </source>
</evidence>
<evidence type="ECO:0000256" key="1">
    <source>
        <dbReference type="ARBA" id="ARBA00004571"/>
    </source>
</evidence>
<feature type="region of interest" description="Disordered" evidence="17">
    <location>
        <begin position="68"/>
        <end position="89"/>
    </location>
</feature>
<keyword evidence="5" id="KW-0410">Iron transport</keyword>